<proteinExistence type="predicted"/>
<organism evidence="1 2">
    <name type="scientific">Streptomyces longisporus</name>
    <dbReference type="NCBI Taxonomy" id="1948"/>
    <lineage>
        <taxon>Bacteria</taxon>
        <taxon>Bacillati</taxon>
        <taxon>Actinomycetota</taxon>
        <taxon>Actinomycetes</taxon>
        <taxon>Kitasatosporales</taxon>
        <taxon>Streptomycetaceae</taxon>
        <taxon>Streptomyces</taxon>
    </lineage>
</organism>
<dbReference type="Proteomes" id="UP001501777">
    <property type="component" value="Unassembled WGS sequence"/>
</dbReference>
<dbReference type="EMBL" id="BAAASG010000005">
    <property type="protein sequence ID" value="GAA2480996.1"/>
    <property type="molecule type" value="Genomic_DNA"/>
</dbReference>
<gene>
    <name evidence="1" type="ORF">GCM10010276_17190</name>
</gene>
<sequence length="248" mass="25672">MRALRILLIVVVVLGGLFVIADRVAVHFAENQAADKVKTTENLATTPDVSIKGFPFLTQAASGELDDVEIGIKDYEAATGTATGGNGGPKTIRIDDLKADMKGVKFSGDYSSATAATATGTATIAYDELLKAAKSQPTRIFPGINAQVVGLSDGGNGKIKVDVKVTAAGASQTYPVLSSVTVDGDTVKVHADNLPKLVVDLADSRIRAITDFQQAIHQLPGGVKLDSVQAAKNGVEITVKGSNVRLAG</sequence>
<reference evidence="1 2" key="1">
    <citation type="journal article" date="2019" name="Int. J. Syst. Evol. Microbiol.">
        <title>The Global Catalogue of Microorganisms (GCM) 10K type strain sequencing project: providing services to taxonomists for standard genome sequencing and annotation.</title>
        <authorList>
            <consortium name="The Broad Institute Genomics Platform"/>
            <consortium name="The Broad Institute Genome Sequencing Center for Infectious Disease"/>
            <person name="Wu L."/>
            <person name="Ma J."/>
        </authorList>
    </citation>
    <scope>NUCLEOTIDE SEQUENCE [LARGE SCALE GENOMIC DNA]</scope>
    <source>
        <strain evidence="1 2">JCM 4395</strain>
    </source>
</reference>
<name>A0ABN3LAX4_STRLO</name>
<accession>A0ABN3LAX4</accession>
<comment type="caution">
    <text evidence="1">The sequence shown here is derived from an EMBL/GenBank/DDBJ whole genome shotgun (WGS) entry which is preliminary data.</text>
</comment>
<evidence type="ECO:0000313" key="1">
    <source>
        <dbReference type="EMBL" id="GAA2480996.1"/>
    </source>
</evidence>
<evidence type="ECO:0000313" key="2">
    <source>
        <dbReference type="Proteomes" id="UP001501777"/>
    </source>
</evidence>
<dbReference type="RefSeq" id="WP_344399497.1">
    <property type="nucleotide sequence ID" value="NZ_BAAASG010000005.1"/>
</dbReference>
<protein>
    <submittedName>
        <fullName evidence="1">DUF2993 domain-containing protein</fullName>
    </submittedName>
</protein>
<dbReference type="Pfam" id="PF11209">
    <property type="entry name" value="LmeA"/>
    <property type="match status" value="1"/>
</dbReference>
<keyword evidence="2" id="KW-1185">Reference proteome</keyword>
<dbReference type="InterPro" id="IPR021373">
    <property type="entry name" value="DUF2993"/>
</dbReference>